<dbReference type="CDD" id="cd12148">
    <property type="entry name" value="fungal_TF_MHR"/>
    <property type="match status" value="1"/>
</dbReference>
<dbReference type="InterPro" id="IPR032345">
    <property type="entry name" value="PnbB"/>
</dbReference>
<reference evidence="3 4" key="1">
    <citation type="submission" date="2019-06" db="EMBL/GenBank/DDBJ databases">
        <title>Draft genome sequence of the filamentous fungus Phialemoniopsis curvata isolated from diesel fuel.</title>
        <authorList>
            <person name="Varaljay V.A."/>
            <person name="Lyon W.J."/>
            <person name="Crouch A.L."/>
            <person name="Drake C.E."/>
            <person name="Hollomon J.M."/>
            <person name="Nadeau L.J."/>
            <person name="Nunn H.S."/>
            <person name="Stevenson B.S."/>
            <person name="Bojanowski C.L."/>
            <person name="Crookes-Goodson W.J."/>
        </authorList>
    </citation>
    <scope>NUCLEOTIDE SEQUENCE [LARGE SCALE GENOMIC DNA]</scope>
    <source>
        <strain evidence="3 4">D216</strain>
    </source>
</reference>
<protein>
    <recommendedName>
        <fullName evidence="5">Transcription factor domain-containing protein</fullName>
    </recommendedName>
</protein>
<dbReference type="Proteomes" id="UP000319257">
    <property type="component" value="Unassembled WGS sequence"/>
</dbReference>
<evidence type="ECO:0000313" key="3">
    <source>
        <dbReference type="EMBL" id="TPX12155.1"/>
    </source>
</evidence>
<name>A0A507AN27_9PEZI</name>
<comment type="caution">
    <text evidence="3">The sequence shown here is derived from an EMBL/GenBank/DDBJ whole genome shotgun (WGS) entry which is preliminary data.</text>
</comment>
<evidence type="ECO:0000313" key="4">
    <source>
        <dbReference type="Proteomes" id="UP000319257"/>
    </source>
</evidence>
<dbReference type="GO" id="GO:0005634">
    <property type="term" value="C:nucleus"/>
    <property type="evidence" value="ECO:0007669"/>
    <property type="project" value="UniProtKB-SubCell"/>
</dbReference>
<dbReference type="Pfam" id="PF16155">
    <property type="entry name" value="PnbB"/>
    <property type="match status" value="1"/>
</dbReference>
<evidence type="ECO:0008006" key="5">
    <source>
        <dbReference type="Google" id="ProtNLM"/>
    </source>
</evidence>
<accession>A0A507AN27</accession>
<comment type="subcellular location">
    <subcellularLocation>
        <location evidence="1">Nucleus</location>
    </subcellularLocation>
</comment>
<dbReference type="InterPro" id="IPR050613">
    <property type="entry name" value="Sec_Metabolite_Reg"/>
</dbReference>
<dbReference type="STRING" id="1093900.A0A507AN27"/>
<keyword evidence="2" id="KW-0539">Nucleus</keyword>
<gene>
    <name evidence="3" type="ORF">E0L32_007041</name>
</gene>
<proteinExistence type="predicted"/>
<organism evidence="3 4">
    <name type="scientific">Thyridium curvatum</name>
    <dbReference type="NCBI Taxonomy" id="1093900"/>
    <lineage>
        <taxon>Eukaryota</taxon>
        <taxon>Fungi</taxon>
        <taxon>Dikarya</taxon>
        <taxon>Ascomycota</taxon>
        <taxon>Pezizomycotina</taxon>
        <taxon>Sordariomycetes</taxon>
        <taxon>Sordariomycetidae</taxon>
        <taxon>Thyridiales</taxon>
        <taxon>Thyridiaceae</taxon>
        <taxon>Thyridium</taxon>
    </lineage>
</organism>
<sequence>MSKTDAASALDLSRWPTAQKFVTRCGEFLQEVQDFTPGKDLEARLNRDYGPGNQYYEDFCSYIKQGLQEGWVAQTELDGPKYRRGRICLPIAETRFCSITTVYMESDEVYAGQYHAHPYGEINCVVQLDGKAELKGMQGWQGAGWTSPGPGTHHYPEEVEIVTKRRSSKDEASGSSPSRAWRLRVDPASPHAIHVGSPSWLAITENPPVADAELVTKPVPVFIERGLSPEEDFDRHHRFPIQARSPRYLVAPSPIPSLTRGCYPNPGYLGASSHVAIFNHLSSKEDPLRVSSLTAEATSLPAFDSSLEFEGEIQAAKVSKCIKTLLQEFPLKGLIDLISFWRATGPNLSLAEPFVDLCYSAWDDSRAALPQDLADARSLIQNSTHSLADGPSFTLEQYASQFLGPSTRLETVGLLFCAVIRAASEVNIFPSLYLTSDRRQTLLGLALNITNVAVEICLSMDRLNDLQLVLQYENFISHSFVFGVQSYHSYRKLGDVITSIVALGYHERVGTTTEVPTFLINIRRTAFARTYSADKNWGIFLGRPPRLGKKFCQLQHALSLSTKPDEEPLVDPITGTHTWPLDSGISIWAETRWTALCASLKEEILELFNDDSRDDIQRKVDDLKQRASDQWQALPENFRMEGSLKDYNIGPFPRDFLLSTRLNYLHVLFLLRLLCLGSAGDPDADFVNLSQEILSLVVEGIVLRNHLVCSTGTSFEWKLAHYGLPAIGIMMIAMLRPGGMPEGLQEAKVIRDLGIVVTEVDMGTIVQPSEPNYALLSRATNTIKKFLDCIFARDRHYVPLPGTEPPDHPVDLSSWIPQSQLEPWDFEVNFWDNLAEHPSMFNFPFPTED</sequence>
<dbReference type="InParanoid" id="A0A507AN27"/>
<dbReference type="OrthoDB" id="2845956at2759"/>
<evidence type="ECO:0000256" key="2">
    <source>
        <dbReference type="ARBA" id="ARBA00023242"/>
    </source>
</evidence>
<evidence type="ECO:0000256" key="1">
    <source>
        <dbReference type="ARBA" id="ARBA00004123"/>
    </source>
</evidence>
<dbReference type="AlphaFoldDB" id="A0A507AN27"/>
<dbReference type="PANTHER" id="PTHR31001:SF40">
    <property type="entry name" value="ZN(II)2CYS6 TRANSCRIPTION FACTOR (EUROFUNG)"/>
    <property type="match status" value="1"/>
</dbReference>
<dbReference type="EMBL" id="SKBQ01000042">
    <property type="protein sequence ID" value="TPX12155.1"/>
    <property type="molecule type" value="Genomic_DNA"/>
</dbReference>
<dbReference type="GeneID" id="41974488"/>
<dbReference type="RefSeq" id="XP_030993866.1">
    <property type="nucleotide sequence ID" value="XM_031141741.1"/>
</dbReference>
<keyword evidence="4" id="KW-1185">Reference proteome</keyword>
<dbReference type="PANTHER" id="PTHR31001">
    <property type="entry name" value="UNCHARACTERIZED TRANSCRIPTIONAL REGULATORY PROTEIN"/>
    <property type="match status" value="1"/>
</dbReference>